<comment type="caution">
    <text evidence="1">The sequence shown here is derived from an EMBL/GenBank/DDBJ whole genome shotgun (WGS) entry which is preliminary data.</text>
</comment>
<dbReference type="Proteomes" id="UP001482620">
    <property type="component" value="Unassembled WGS sequence"/>
</dbReference>
<organism evidence="1 2">
    <name type="scientific">Ilyodon furcidens</name>
    <name type="common">goldbreast splitfin</name>
    <dbReference type="NCBI Taxonomy" id="33524"/>
    <lineage>
        <taxon>Eukaryota</taxon>
        <taxon>Metazoa</taxon>
        <taxon>Chordata</taxon>
        <taxon>Craniata</taxon>
        <taxon>Vertebrata</taxon>
        <taxon>Euteleostomi</taxon>
        <taxon>Actinopterygii</taxon>
        <taxon>Neopterygii</taxon>
        <taxon>Teleostei</taxon>
        <taxon>Neoteleostei</taxon>
        <taxon>Acanthomorphata</taxon>
        <taxon>Ovalentaria</taxon>
        <taxon>Atherinomorphae</taxon>
        <taxon>Cyprinodontiformes</taxon>
        <taxon>Goodeidae</taxon>
        <taxon>Ilyodon</taxon>
    </lineage>
</organism>
<keyword evidence="2" id="KW-1185">Reference proteome</keyword>
<protein>
    <submittedName>
        <fullName evidence="1">Uncharacterized protein</fullName>
    </submittedName>
</protein>
<reference evidence="1 2" key="1">
    <citation type="submission" date="2021-06" db="EMBL/GenBank/DDBJ databases">
        <authorList>
            <person name="Palmer J.M."/>
        </authorList>
    </citation>
    <scope>NUCLEOTIDE SEQUENCE [LARGE SCALE GENOMIC DNA]</scope>
    <source>
        <strain evidence="2">if_2019</strain>
        <tissue evidence="1">Muscle</tissue>
    </source>
</reference>
<proteinExistence type="predicted"/>
<gene>
    <name evidence="1" type="ORF">ILYODFUR_000430</name>
</gene>
<evidence type="ECO:0000313" key="2">
    <source>
        <dbReference type="Proteomes" id="UP001482620"/>
    </source>
</evidence>
<sequence>MVWNVPDPSPAPNKNVGHWRNRTVDVIQYCYIQIFSGFSAQLSLFDCNHINSNAAGLFWMPDQIPLIYLQKSNLCRKGFLEEDICSSQRSCTIIFTMKAKI</sequence>
<evidence type="ECO:0000313" key="1">
    <source>
        <dbReference type="EMBL" id="MEQ2223750.1"/>
    </source>
</evidence>
<dbReference type="EMBL" id="JAHRIQ010011602">
    <property type="protein sequence ID" value="MEQ2223750.1"/>
    <property type="molecule type" value="Genomic_DNA"/>
</dbReference>
<accession>A0ABV0ST44</accession>
<name>A0ABV0ST44_9TELE</name>